<dbReference type="GO" id="GO:0051287">
    <property type="term" value="F:NAD binding"/>
    <property type="evidence" value="ECO:0007669"/>
    <property type="project" value="InterPro"/>
</dbReference>
<reference evidence="4 5" key="1">
    <citation type="submission" date="2018-05" db="EMBL/GenBank/DDBJ databases">
        <title>Complete genome sequence of Gordonia terrae NRRL B-16283.</title>
        <authorList>
            <person name="Garlena R.A."/>
            <person name="Russell D.A."/>
            <person name="Hatfull G.F."/>
        </authorList>
    </citation>
    <scope>NUCLEOTIDE SEQUENCE [LARGE SCALE GENOMIC DNA]</scope>
    <source>
        <strain evidence="4 5">NRRL B-16283</strain>
    </source>
</reference>
<dbReference type="Gene3D" id="1.10.1040.10">
    <property type="entry name" value="N-(1-d-carboxylethyl)-l-norvaline Dehydrogenase, domain 2"/>
    <property type="match status" value="1"/>
</dbReference>
<dbReference type="Proteomes" id="UP000247118">
    <property type="component" value="Chromosome"/>
</dbReference>
<dbReference type="Pfam" id="PF01210">
    <property type="entry name" value="NAD_Gly3P_dh_N"/>
    <property type="match status" value="1"/>
</dbReference>
<dbReference type="PANTHER" id="PTHR38015:SF1">
    <property type="entry name" value="OPINE DEHYDROGENASE DOMAIN-CONTAINING PROTEIN"/>
    <property type="match status" value="1"/>
</dbReference>
<proteinExistence type="predicted"/>
<evidence type="ECO:0000256" key="1">
    <source>
        <dbReference type="ARBA" id="ARBA00023002"/>
    </source>
</evidence>
<evidence type="ECO:0000259" key="2">
    <source>
        <dbReference type="Pfam" id="PF01210"/>
    </source>
</evidence>
<dbReference type="GO" id="GO:0016616">
    <property type="term" value="F:oxidoreductase activity, acting on the CH-OH group of donors, NAD or NADP as acceptor"/>
    <property type="evidence" value="ECO:0007669"/>
    <property type="project" value="InterPro"/>
</dbReference>
<name>A0AAD0KG15_9ACTN</name>
<dbReference type="GO" id="GO:0046168">
    <property type="term" value="P:glycerol-3-phosphate catabolic process"/>
    <property type="evidence" value="ECO:0007669"/>
    <property type="project" value="InterPro"/>
</dbReference>
<accession>A0AAD0KG15</accession>
<dbReference type="InterPro" id="IPR013328">
    <property type="entry name" value="6PGD_dom2"/>
</dbReference>
<gene>
    <name evidence="4" type="ORF">DLJ61_21240</name>
</gene>
<dbReference type="SUPFAM" id="SSF48179">
    <property type="entry name" value="6-phosphogluconate dehydrogenase C-terminal domain-like"/>
    <property type="match status" value="1"/>
</dbReference>
<dbReference type="AlphaFoldDB" id="A0AAD0KG15"/>
<dbReference type="InterPro" id="IPR011128">
    <property type="entry name" value="G3P_DH_NAD-dep_N"/>
</dbReference>
<dbReference type="SUPFAM" id="SSF51735">
    <property type="entry name" value="NAD(P)-binding Rossmann-fold domains"/>
    <property type="match status" value="1"/>
</dbReference>
<dbReference type="InterPro" id="IPR051729">
    <property type="entry name" value="Opine/Lysopine_DH"/>
</dbReference>
<dbReference type="EMBL" id="CP029604">
    <property type="protein sequence ID" value="AWO85706.1"/>
    <property type="molecule type" value="Genomic_DNA"/>
</dbReference>
<dbReference type="Pfam" id="PF02317">
    <property type="entry name" value="Octopine_DH"/>
    <property type="match status" value="1"/>
</dbReference>
<protein>
    <submittedName>
        <fullName evidence="4">Glycerol-3-phosphate dehydrogenase</fullName>
    </submittedName>
</protein>
<keyword evidence="1" id="KW-0560">Oxidoreductase</keyword>
<dbReference type="InterPro" id="IPR008927">
    <property type="entry name" value="6-PGluconate_DH-like_C_sf"/>
</dbReference>
<sequence length="369" mass="39259">MKVCIIGGGHGSYAAAAELSEKDHHVTWWRRDGAAFSSLVERGTLDLDDHRGSRQITVDNGDGRGISIVTDLAEAVSTAEVIVAPVPAFAHESLARQLAPHLRDGQVVYLPPGSFGSIVFAQAVRAAGNPADVAFAETGTLPYLARKHGDTRVVVSGYATRLPTGVFPARHTDRALAVLGEVYPAVERVEDALSGALMNAGPIIHPPLILMNAGPLEHFPSWDIHNEGTQDSIRRVTSALDAERIAVREALGYAAPHFPLADHYTADGDEWMYGNAAHEKLTDSGDWRENIDLHTHRYMVEDVEIGLALLSSVARWASVPSPVADGLLALAGAVTGRPAATGGRTLESLGLAELDPSGMRALLHDGPAR</sequence>
<dbReference type="RefSeq" id="WP_004021333.1">
    <property type="nucleotide sequence ID" value="NZ_CABEIC010000002.1"/>
</dbReference>
<dbReference type="GeneID" id="32690338"/>
<evidence type="ECO:0000313" key="4">
    <source>
        <dbReference type="EMBL" id="AWO85706.1"/>
    </source>
</evidence>
<dbReference type="KEGG" id="gta:BCM27_21020"/>
<dbReference type="InterPro" id="IPR003421">
    <property type="entry name" value="Opine_DH"/>
</dbReference>
<feature type="domain" description="Opine dehydrogenase" evidence="3">
    <location>
        <begin position="189"/>
        <end position="334"/>
    </location>
</feature>
<dbReference type="Gene3D" id="3.40.50.720">
    <property type="entry name" value="NAD(P)-binding Rossmann-like Domain"/>
    <property type="match status" value="1"/>
</dbReference>
<dbReference type="PANTHER" id="PTHR38015">
    <property type="entry name" value="BLR6086 PROTEIN"/>
    <property type="match status" value="1"/>
</dbReference>
<evidence type="ECO:0000313" key="5">
    <source>
        <dbReference type="Proteomes" id="UP000247118"/>
    </source>
</evidence>
<evidence type="ECO:0000259" key="3">
    <source>
        <dbReference type="Pfam" id="PF02317"/>
    </source>
</evidence>
<dbReference type="InterPro" id="IPR036291">
    <property type="entry name" value="NAD(P)-bd_dom_sf"/>
</dbReference>
<organism evidence="4 5">
    <name type="scientific">Gordonia terrae</name>
    <dbReference type="NCBI Taxonomy" id="2055"/>
    <lineage>
        <taxon>Bacteria</taxon>
        <taxon>Bacillati</taxon>
        <taxon>Actinomycetota</taxon>
        <taxon>Actinomycetes</taxon>
        <taxon>Mycobacteriales</taxon>
        <taxon>Gordoniaceae</taxon>
        <taxon>Gordonia</taxon>
    </lineage>
</organism>
<feature type="domain" description="Glycerol-3-phosphate dehydrogenase NAD-dependent N-terminal" evidence="2">
    <location>
        <begin position="2"/>
        <end position="107"/>
    </location>
</feature>